<organism evidence="4 5">
    <name type="scientific">Cucumis melo</name>
    <name type="common">Muskmelon</name>
    <dbReference type="NCBI Taxonomy" id="3656"/>
    <lineage>
        <taxon>Eukaryota</taxon>
        <taxon>Viridiplantae</taxon>
        <taxon>Streptophyta</taxon>
        <taxon>Embryophyta</taxon>
        <taxon>Tracheophyta</taxon>
        <taxon>Spermatophyta</taxon>
        <taxon>Magnoliopsida</taxon>
        <taxon>eudicotyledons</taxon>
        <taxon>Gunneridae</taxon>
        <taxon>Pentapetalae</taxon>
        <taxon>rosids</taxon>
        <taxon>fabids</taxon>
        <taxon>Cucurbitales</taxon>
        <taxon>Cucurbitaceae</taxon>
        <taxon>Benincaseae</taxon>
        <taxon>Cucumis</taxon>
    </lineage>
</organism>
<dbReference type="Proteomes" id="UP001652600">
    <property type="component" value="Chromosome 10"/>
</dbReference>
<protein>
    <submittedName>
        <fullName evidence="5">Uncharacterized protein LOC103488825</fullName>
    </submittedName>
</protein>
<gene>
    <name evidence="5" type="primary">LOC103488825</name>
</gene>
<keyword evidence="2" id="KW-0806">Transcription termination</keyword>
<evidence type="ECO:0000313" key="5">
    <source>
        <dbReference type="RefSeq" id="XP_050947267.1"/>
    </source>
</evidence>
<dbReference type="Pfam" id="PF02536">
    <property type="entry name" value="mTERF"/>
    <property type="match status" value="2"/>
</dbReference>
<name>A0ABM3LB49_CUCME</name>
<keyword evidence="2" id="KW-0804">Transcription</keyword>
<dbReference type="GeneID" id="103488825"/>
<reference evidence="5" key="1">
    <citation type="submission" date="2025-08" db="UniProtKB">
        <authorList>
            <consortium name="RefSeq"/>
        </authorList>
    </citation>
    <scope>IDENTIFICATION</scope>
    <source>
        <tissue evidence="5">Stem</tissue>
    </source>
</reference>
<dbReference type="PANTHER" id="PTHR13068">
    <property type="entry name" value="CGI-12 PROTEIN-RELATED"/>
    <property type="match status" value="1"/>
</dbReference>
<evidence type="ECO:0000256" key="1">
    <source>
        <dbReference type="ARBA" id="ARBA00007692"/>
    </source>
</evidence>
<proteinExistence type="inferred from homology"/>
<evidence type="ECO:0000256" key="2">
    <source>
        <dbReference type="ARBA" id="ARBA00022472"/>
    </source>
</evidence>
<keyword evidence="3" id="KW-0809">Transit peptide</keyword>
<dbReference type="InterPro" id="IPR003690">
    <property type="entry name" value="MTERF"/>
</dbReference>
<evidence type="ECO:0000256" key="3">
    <source>
        <dbReference type="ARBA" id="ARBA00022946"/>
    </source>
</evidence>
<keyword evidence="2" id="KW-0805">Transcription regulation</keyword>
<dbReference type="RefSeq" id="XP_050947267.1">
    <property type="nucleotide sequence ID" value="XM_051091310.1"/>
</dbReference>
<keyword evidence="4" id="KW-1185">Reference proteome</keyword>
<dbReference type="InterPro" id="IPR038538">
    <property type="entry name" value="MTERF_sf"/>
</dbReference>
<dbReference type="SMART" id="SM00733">
    <property type="entry name" value="Mterf"/>
    <property type="match status" value="7"/>
</dbReference>
<accession>A0ABM3LB49</accession>
<comment type="similarity">
    <text evidence="1">Belongs to the mTERF family.</text>
</comment>
<dbReference type="Gene3D" id="1.25.70.10">
    <property type="entry name" value="Transcription termination factor 3, mitochondrial"/>
    <property type="match status" value="1"/>
</dbReference>
<evidence type="ECO:0000313" key="4">
    <source>
        <dbReference type="Proteomes" id="UP001652600"/>
    </source>
</evidence>
<dbReference type="PANTHER" id="PTHR13068:SF31">
    <property type="entry name" value="TRANSCRIPTION TERMINATION FACTOR MTERF2, CHLOROPLASTIC-LIKE"/>
    <property type="match status" value="1"/>
</dbReference>
<sequence>MFTSWSSKPFLQFLHSNPKMSKISSSFLLHFFHNRFLNTIPTSTLPLASVSTIQFLTNSCGLSSGSPTSVGRKLQFDEKNIQQYEAVIGFLKSHGFENPQIAKLVSRQPSILQSRVSANLKPKFEFLQEIGFVGPLLPKLIVSSPSILNKSLDSKLKPSFRLLKEMLGSDERVTAAICRASWLLTYDFKGVIKSNFDVLVSEGVPSRNIAKMIAWNPRTIMQRVDKMIQVVKNVKELGIEPKAGMFVHALRVRCSMSESHWKRKINVMKSLGWSEEEILTAFKRYPNYLTCSEEKMRDVADFCFNTAKLDPGTLISYPVLFKLSFDKRVQPRYKVLEVLKVKSLLRNVKIARVLAQGEREFVKTYVVKYLDKIPNLMDIYRGNIAAETKSVL</sequence>